<evidence type="ECO:0000256" key="3">
    <source>
        <dbReference type="ARBA" id="ARBA00005531"/>
    </source>
</evidence>
<gene>
    <name evidence="12" type="ORF">DM860_001647</name>
</gene>
<accession>A0A328ED44</accession>
<dbReference type="PROSITE" id="PS00441">
    <property type="entry name" value="CHALCONE_SYNTH"/>
    <property type="match status" value="1"/>
</dbReference>
<evidence type="ECO:0000256" key="5">
    <source>
        <dbReference type="ARBA" id="ARBA00022679"/>
    </source>
</evidence>
<dbReference type="FunFam" id="3.40.47.10:FF:000025">
    <property type="entry name" value="Chalcone synthase 2"/>
    <property type="match status" value="1"/>
</dbReference>
<dbReference type="GO" id="GO:0030639">
    <property type="term" value="P:polyketide biosynthetic process"/>
    <property type="evidence" value="ECO:0007669"/>
    <property type="project" value="TreeGrafter"/>
</dbReference>
<dbReference type="InterPro" id="IPR012328">
    <property type="entry name" value="Chalcone/stilbene_synt_C"/>
</dbReference>
<dbReference type="Pfam" id="PF02797">
    <property type="entry name" value="Chal_sti_synt_C"/>
    <property type="match status" value="1"/>
</dbReference>
<evidence type="ECO:0000259" key="11">
    <source>
        <dbReference type="Pfam" id="PF02797"/>
    </source>
</evidence>
<feature type="domain" description="Chalcone/stilbene synthase N-terminal" evidence="10">
    <location>
        <begin position="12"/>
        <end position="231"/>
    </location>
</feature>
<dbReference type="GO" id="GO:0016210">
    <property type="term" value="F:naringenin-chalcone synthase activity"/>
    <property type="evidence" value="ECO:0007669"/>
    <property type="project" value="UniProtKB-EC"/>
</dbReference>
<evidence type="ECO:0000256" key="4">
    <source>
        <dbReference type="ARBA" id="ARBA00012975"/>
    </source>
</evidence>
<dbReference type="PIRSF" id="PIRSF000451">
    <property type="entry name" value="PKS_III"/>
    <property type="match status" value="1"/>
</dbReference>
<dbReference type="Proteomes" id="UP000249390">
    <property type="component" value="Unassembled WGS sequence"/>
</dbReference>
<dbReference type="CDD" id="cd00831">
    <property type="entry name" value="CHS_like"/>
    <property type="match status" value="1"/>
</dbReference>
<keyword evidence="13" id="KW-1185">Reference proteome</keyword>
<dbReference type="PANTHER" id="PTHR11877:SF104">
    <property type="entry name" value="CHALCONE SYNTHASE"/>
    <property type="match status" value="1"/>
</dbReference>
<dbReference type="AlphaFoldDB" id="A0A328ED44"/>
<dbReference type="GO" id="GO:0009813">
    <property type="term" value="P:flavonoid biosynthetic process"/>
    <property type="evidence" value="ECO:0007669"/>
    <property type="project" value="UniProtKB-UniPathway"/>
</dbReference>
<organism evidence="12 13">
    <name type="scientific">Cuscuta australis</name>
    <dbReference type="NCBI Taxonomy" id="267555"/>
    <lineage>
        <taxon>Eukaryota</taxon>
        <taxon>Viridiplantae</taxon>
        <taxon>Streptophyta</taxon>
        <taxon>Embryophyta</taxon>
        <taxon>Tracheophyta</taxon>
        <taxon>Spermatophyta</taxon>
        <taxon>Magnoliopsida</taxon>
        <taxon>eudicotyledons</taxon>
        <taxon>Gunneridae</taxon>
        <taxon>Pentapetalae</taxon>
        <taxon>asterids</taxon>
        <taxon>lamiids</taxon>
        <taxon>Solanales</taxon>
        <taxon>Convolvulaceae</taxon>
        <taxon>Cuscuteae</taxon>
        <taxon>Cuscuta</taxon>
        <taxon>Cuscuta subgen. Grammica</taxon>
        <taxon>Cuscuta sect. Cleistogrammica</taxon>
    </lineage>
</organism>
<dbReference type="InterPro" id="IPR011141">
    <property type="entry name" value="Polyketide_synthase_type-III"/>
</dbReference>
<keyword evidence="5 9" id="KW-0808">Transferase</keyword>
<keyword evidence="7 9" id="KW-0012">Acyltransferase</keyword>
<sequence>MKIEKNGGGTWRVQRADGPANILAIGTATPSHWVDQSEYPDFYFRVTNSEHLEDLKDKFRRICGRTMIKKRHMLLNEEILKENPNLCTFSEPSLNTRQDILISEIPKLGKEAALNAIVEWGESRTKITHLIFCTRSGLDMPGADYQLIKLLGLSPTTQRFMMYQQGCFAGGTVLRLAKDIAENNKDSRILAVCTESSAIGFRGPSPDHIDNLVAQSLFGDGAAALIIGSDPKPNIEKPIFEIFSAAQTFVPNGDYHLALHLRESGLSFHGTKFVPSTIAKNAESCLIRAFDGLGISDWNSLFWALHPGGSAIVDQVESKLGLEPDKLRATRSILRDYGNLSSACVMFILDEVRKKSIRDGLMTTGDGLEFGVLLSFGPGLTIETVVLRSMPI</sequence>
<dbReference type="EMBL" id="NQVE01000009">
    <property type="protein sequence ID" value="RAL54519.1"/>
    <property type="molecule type" value="Genomic_DNA"/>
</dbReference>
<evidence type="ECO:0000256" key="9">
    <source>
        <dbReference type="RuleBase" id="RU003633"/>
    </source>
</evidence>
<evidence type="ECO:0000256" key="8">
    <source>
        <dbReference type="PIRSR" id="PIRSR000451-1"/>
    </source>
</evidence>
<evidence type="ECO:0000256" key="7">
    <source>
        <dbReference type="ARBA" id="ARBA00023315"/>
    </source>
</evidence>
<dbReference type="InterPro" id="IPR016039">
    <property type="entry name" value="Thiolase-like"/>
</dbReference>
<evidence type="ECO:0000256" key="6">
    <source>
        <dbReference type="ARBA" id="ARBA00023241"/>
    </source>
</evidence>
<dbReference type="FunFam" id="3.40.47.10:FF:000014">
    <property type="entry name" value="Chalcone synthase 1"/>
    <property type="match status" value="1"/>
</dbReference>
<keyword evidence="6" id="KW-0284">Flavonoid biosynthesis</keyword>
<proteinExistence type="inferred from homology"/>
<dbReference type="InterPro" id="IPR018088">
    <property type="entry name" value="Chalcone/stilbene_synthase_AS"/>
</dbReference>
<evidence type="ECO:0000313" key="12">
    <source>
        <dbReference type="EMBL" id="RAL54519.1"/>
    </source>
</evidence>
<evidence type="ECO:0000259" key="10">
    <source>
        <dbReference type="Pfam" id="PF00195"/>
    </source>
</evidence>
<comment type="pathway">
    <text evidence="2">Secondary metabolite biosynthesis; flavonoid biosynthesis.</text>
</comment>
<dbReference type="InterPro" id="IPR001099">
    <property type="entry name" value="Chalcone/stilbene_synt_N"/>
</dbReference>
<dbReference type="SUPFAM" id="SSF53901">
    <property type="entry name" value="Thiolase-like"/>
    <property type="match status" value="2"/>
</dbReference>
<evidence type="ECO:0000256" key="2">
    <source>
        <dbReference type="ARBA" id="ARBA00004966"/>
    </source>
</evidence>
<comment type="caution">
    <text evidence="12">The sequence shown here is derived from an EMBL/GenBank/DDBJ whole genome shotgun (WGS) entry which is preliminary data.</text>
</comment>
<dbReference type="EC" id="2.3.1.74" evidence="4"/>
<comment type="similarity">
    <text evidence="3 9">Belongs to the thiolase-like superfamily. Chalcone/stilbene synthases family.</text>
</comment>
<protein>
    <recommendedName>
        <fullName evidence="4">chalcone synthase</fullName>
        <ecNumber evidence="4">2.3.1.74</ecNumber>
    </recommendedName>
</protein>
<dbReference type="UniPathway" id="UPA00154"/>
<comment type="function">
    <text evidence="1">The primary product of this enzyme is 4,2',4',6'-tetrahydroxychalcone (also termed naringenin-chalcone or chalcone) which can under specific conditions spontaneously isomerize into naringenin.</text>
</comment>
<name>A0A328ED44_9ASTE</name>
<feature type="active site" description="Acyl-thioester intermediate" evidence="8">
    <location>
        <position position="167"/>
    </location>
</feature>
<dbReference type="Pfam" id="PF00195">
    <property type="entry name" value="Chal_sti_synt_N"/>
    <property type="match status" value="1"/>
</dbReference>
<evidence type="ECO:0000313" key="13">
    <source>
        <dbReference type="Proteomes" id="UP000249390"/>
    </source>
</evidence>
<feature type="domain" description="Chalcone/stilbene synthase C-terminal" evidence="11">
    <location>
        <begin position="241"/>
        <end position="391"/>
    </location>
</feature>
<evidence type="ECO:0000256" key="1">
    <source>
        <dbReference type="ARBA" id="ARBA00002969"/>
    </source>
</evidence>
<dbReference type="PANTHER" id="PTHR11877">
    <property type="entry name" value="HYDROXYMETHYLGLUTARYL-COA SYNTHASE"/>
    <property type="match status" value="1"/>
</dbReference>
<dbReference type="Gene3D" id="3.40.47.10">
    <property type="match status" value="2"/>
</dbReference>
<dbReference type="GO" id="GO:0042803">
    <property type="term" value="F:protein homodimerization activity"/>
    <property type="evidence" value="ECO:0007669"/>
    <property type="project" value="UniProtKB-ARBA"/>
</dbReference>
<reference evidence="12 13" key="1">
    <citation type="submission" date="2018-06" db="EMBL/GenBank/DDBJ databases">
        <title>The Genome of Cuscuta australis (Dodder) Provides Insight into the Evolution of Plant Parasitism.</title>
        <authorList>
            <person name="Liu H."/>
        </authorList>
    </citation>
    <scope>NUCLEOTIDE SEQUENCE [LARGE SCALE GENOMIC DNA]</scope>
    <source>
        <strain evidence="13">cv. Yunnan</strain>
        <tissue evidence="12">Vines</tissue>
    </source>
</reference>